<dbReference type="PROSITE" id="PS50979">
    <property type="entry name" value="BC"/>
    <property type="match status" value="1"/>
</dbReference>
<keyword evidence="1" id="KW-0436">Ligase</keyword>
<reference evidence="7" key="1">
    <citation type="submission" date="2018-05" db="EMBL/GenBank/DDBJ databases">
        <authorList>
            <person name="Lanie J.A."/>
            <person name="Ng W.-L."/>
            <person name="Kazmierczak K.M."/>
            <person name="Andrzejewski T.M."/>
            <person name="Davidsen T.M."/>
            <person name="Wayne K.J."/>
            <person name="Tettelin H."/>
            <person name="Glass J.I."/>
            <person name="Rusch D."/>
            <person name="Podicherti R."/>
            <person name="Tsui H.-C.T."/>
            <person name="Winkler M.E."/>
        </authorList>
    </citation>
    <scope>NUCLEOTIDE SEQUENCE</scope>
</reference>
<dbReference type="SUPFAM" id="SSF56059">
    <property type="entry name" value="Glutathione synthetase ATP-binding domain-like"/>
    <property type="match status" value="1"/>
</dbReference>
<feature type="non-terminal residue" evidence="7">
    <location>
        <position position="1"/>
    </location>
</feature>
<dbReference type="InterPro" id="IPR050856">
    <property type="entry name" value="Biotin_carboxylase_complex"/>
</dbReference>
<dbReference type="GO" id="GO:0005524">
    <property type="term" value="F:ATP binding"/>
    <property type="evidence" value="ECO:0007669"/>
    <property type="project" value="UniProtKB-KW"/>
</dbReference>
<dbReference type="InterPro" id="IPR005479">
    <property type="entry name" value="CPAse_ATP-bd"/>
</dbReference>
<evidence type="ECO:0008006" key="8">
    <source>
        <dbReference type="Google" id="ProtNLM"/>
    </source>
</evidence>
<dbReference type="PANTHER" id="PTHR18866:SF33">
    <property type="entry name" value="METHYLCROTONOYL-COA CARBOXYLASE SUBUNIT ALPHA, MITOCHONDRIAL-RELATED"/>
    <property type="match status" value="1"/>
</dbReference>
<dbReference type="Pfam" id="PF02786">
    <property type="entry name" value="CPSase_L_D2"/>
    <property type="match status" value="1"/>
</dbReference>
<dbReference type="InterPro" id="IPR011761">
    <property type="entry name" value="ATP-grasp"/>
</dbReference>
<keyword evidence="3" id="KW-0067">ATP-binding</keyword>
<evidence type="ECO:0000313" key="7">
    <source>
        <dbReference type="EMBL" id="SVA39182.1"/>
    </source>
</evidence>
<feature type="domain" description="ATP-grasp" evidence="5">
    <location>
        <begin position="120"/>
        <end position="288"/>
    </location>
</feature>
<dbReference type="SUPFAM" id="SSF52440">
    <property type="entry name" value="PreATP-grasp domain"/>
    <property type="match status" value="1"/>
</dbReference>
<dbReference type="FunFam" id="3.30.1490.20:FF:000018">
    <property type="entry name" value="Biotin carboxylase"/>
    <property type="match status" value="1"/>
</dbReference>
<evidence type="ECO:0000259" key="6">
    <source>
        <dbReference type="PROSITE" id="PS50979"/>
    </source>
</evidence>
<feature type="non-terminal residue" evidence="7">
    <location>
        <position position="288"/>
    </location>
</feature>
<dbReference type="Pfam" id="PF00289">
    <property type="entry name" value="Biotin_carb_N"/>
    <property type="match status" value="1"/>
</dbReference>
<dbReference type="Gene3D" id="3.30.470.20">
    <property type="entry name" value="ATP-grasp fold, B domain"/>
    <property type="match status" value="1"/>
</dbReference>
<keyword evidence="4" id="KW-0092">Biotin</keyword>
<gene>
    <name evidence="7" type="ORF">METZ01_LOCUS92036</name>
</gene>
<dbReference type="InterPro" id="IPR005481">
    <property type="entry name" value="BC-like_N"/>
</dbReference>
<dbReference type="PANTHER" id="PTHR18866">
    <property type="entry name" value="CARBOXYLASE:PYRUVATE/ACETYL-COA/PROPIONYL-COA CARBOXYLASE"/>
    <property type="match status" value="1"/>
</dbReference>
<dbReference type="GO" id="GO:0016874">
    <property type="term" value="F:ligase activity"/>
    <property type="evidence" value="ECO:0007669"/>
    <property type="project" value="UniProtKB-KW"/>
</dbReference>
<keyword evidence="2" id="KW-0547">Nucleotide-binding</keyword>
<dbReference type="FunFam" id="3.40.50.20:FF:000010">
    <property type="entry name" value="Propionyl-CoA carboxylase subunit alpha"/>
    <property type="match status" value="1"/>
</dbReference>
<dbReference type="InterPro" id="IPR016185">
    <property type="entry name" value="PreATP-grasp_dom_sf"/>
</dbReference>
<evidence type="ECO:0000256" key="3">
    <source>
        <dbReference type="ARBA" id="ARBA00022840"/>
    </source>
</evidence>
<evidence type="ECO:0000256" key="4">
    <source>
        <dbReference type="ARBA" id="ARBA00023267"/>
    </source>
</evidence>
<dbReference type="InterPro" id="IPR011764">
    <property type="entry name" value="Biotin_carboxylation_dom"/>
</dbReference>
<dbReference type="PROSITE" id="PS50975">
    <property type="entry name" value="ATP_GRASP"/>
    <property type="match status" value="1"/>
</dbReference>
<evidence type="ECO:0000256" key="2">
    <source>
        <dbReference type="ARBA" id="ARBA00022741"/>
    </source>
</evidence>
<organism evidence="7">
    <name type="scientific">marine metagenome</name>
    <dbReference type="NCBI Taxonomy" id="408172"/>
    <lineage>
        <taxon>unclassified sequences</taxon>
        <taxon>metagenomes</taxon>
        <taxon>ecological metagenomes</taxon>
    </lineage>
</organism>
<evidence type="ECO:0000259" key="5">
    <source>
        <dbReference type="PROSITE" id="PS50975"/>
    </source>
</evidence>
<dbReference type="PROSITE" id="PS00866">
    <property type="entry name" value="CPSASE_1"/>
    <property type="match status" value="1"/>
</dbReference>
<name>A0A381VFX1_9ZZZZ</name>
<accession>A0A381VFX1</accession>
<evidence type="ECO:0000256" key="1">
    <source>
        <dbReference type="ARBA" id="ARBA00022598"/>
    </source>
</evidence>
<dbReference type="EMBL" id="UINC01008714">
    <property type="protein sequence ID" value="SVA39182.1"/>
    <property type="molecule type" value="Genomic_DNA"/>
</dbReference>
<sequence length="288" mass="31761">VFKKILIANRGEIAVRVIRTCKEMGIQTVAIYSEPDRTSPHVLLADEAYCVGPGTSSKSYLNVIKILDVIQKCNADAVHPGYGFLSENCDFADSVQKTGAVWIGPSTKAITTMGDKMAARKLVLKTGSPVVPGTTEPLTSINNAKETAREIGYPILIKAAGGGGGKGMRIIHSENDLKNVISQAKSEAKKAFADDRIYLEKYLEEPHHIEIQVFADNHGNVVSLGERECSIQRRYQKIIEETPSPFIDYKLRLELSKTAIHITKSCDYLGAGTVEFLVDKHKNFYFLE</sequence>
<dbReference type="GO" id="GO:0046872">
    <property type="term" value="F:metal ion binding"/>
    <property type="evidence" value="ECO:0007669"/>
    <property type="project" value="InterPro"/>
</dbReference>
<proteinExistence type="predicted"/>
<dbReference type="AlphaFoldDB" id="A0A381VFX1"/>
<feature type="domain" description="Biotin carboxylation" evidence="6">
    <location>
        <begin position="1"/>
        <end position="288"/>
    </location>
</feature>
<protein>
    <recommendedName>
        <fullName evidence="8">ATP-grasp domain-containing protein</fullName>
    </recommendedName>
</protein>